<organism evidence="2 3">
    <name type="scientific">Bradyrhizobium algeriense</name>
    <dbReference type="NCBI Taxonomy" id="634784"/>
    <lineage>
        <taxon>Bacteria</taxon>
        <taxon>Pseudomonadati</taxon>
        <taxon>Pseudomonadota</taxon>
        <taxon>Alphaproteobacteria</taxon>
        <taxon>Hyphomicrobiales</taxon>
        <taxon>Nitrobacteraceae</taxon>
        <taxon>Bradyrhizobium</taxon>
    </lineage>
</organism>
<reference evidence="2 3" key="1">
    <citation type="submission" date="2024-02" db="EMBL/GenBank/DDBJ databases">
        <title>Adaptive strategies in a cosmopolitan and abundant soil bacterium.</title>
        <authorList>
            <person name="Carini P."/>
        </authorList>
    </citation>
    <scope>NUCLEOTIDE SEQUENCE [LARGE SCALE GENOMIC DNA]</scope>
    <source>
        <strain evidence="2 3">AZCC 1608</strain>
    </source>
</reference>
<dbReference type="InterPro" id="IPR018968">
    <property type="entry name" value="Phasin"/>
</dbReference>
<sequence length="153" mass="16530">MSESEMKVTANGTNVFGMPLPDFSKFALPGIGGNEQALARTREGFEKIKAASEEMTEALRETYSGNARSATDYGLKVLEISNANAASALDFLIHLCGSKSATEVFTLSAAQTRKAFDTASDQNRELWALAQKLATETGEPIRKHFTKVIHQAG</sequence>
<evidence type="ECO:0000259" key="1">
    <source>
        <dbReference type="Pfam" id="PF09361"/>
    </source>
</evidence>
<gene>
    <name evidence="2" type="ORF">V1286_001995</name>
</gene>
<dbReference type="EMBL" id="JAZHRV010000001">
    <property type="protein sequence ID" value="MEH2554466.1"/>
    <property type="molecule type" value="Genomic_DNA"/>
</dbReference>
<dbReference type="Pfam" id="PF09361">
    <property type="entry name" value="Phasin_2"/>
    <property type="match status" value="1"/>
</dbReference>
<dbReference type="RefSeq" id="WP_334479231.1">
    <property type="nucleotide sequence ID" value="NZ_JAZHRV010000001.1"/>
</dbReference>
<keyword evidence="3" id="KW-1185">Reference proteome</keyword>
<dbReference type="Proteomes" id="UP001364224">
    <property type="component" value="Unassembled WGS sequence"/>
</dbReference>
<proteinExistence type="predicted"/>
<name>A0ABU8B8N6_9BRAD</name>
<accession>A0ABU8B8N6</accession>
<comment type="caution">
    <text evidence="2">The sequence shown here is derived from an EMBL/GenBank/DDBJ whole genome shotgun (WGS) entry which is preliminary data.</text>
</comment>
<evidence type="ECO:0000313" key="2">
    <source>
        <dbReference type="EMBL" id="MEH2554466.1"/>
    </source>
</evidence>
<protein>
    <submittedName>
        <fullName evidence="2">Phasin</fullName>
    </submittedName>
</protein>
<evidence type="ECO:0000313" key="3">
    <source>
        <dbReference type="Proteomes" id="UP001364224"/>
    </source>
</evidence>
<feature type="domain" description="Phasin" evidence="1">
    <location>
        <begin position="46"/>
        <end position="144"/>
    </location>
</feature>